<protein>
    <submittedName>
        <fullName evidence="1">Putative hydrazine hydrolase B subunit</fullName>
    </submittedName>
</protein>
<feature type="non-terminal residue" evidence="1">
    <location>
        <position position="1"/>
    </location>
</feature>
<dbReference type="GO" id="GO:0020037">
    <property type="term" value="F:heme binding"/>
    <property type="evidence" value="ECO:0007669"/>
    <property type="project" value="InterPro"/>
</dbReference>
<dbReference type="InterPro" id="IPR036909">
    <property type="entry name" value="Cyt_c-like_dom_sf"/>
</dbReference>
<dbReference type="eggNOG" id="COG1858">
    <property type="taxonomic scope" value="Bacteria"/>
</dbReference>
<proteinExistence type="predicted"/>
<evidence type="ECO:0000313" key="1">
    <source>
        <dbReference type="EMBL" id="KHE90696.1"/>
    </source>
</evidence>
<dbReference type="AlphaFoldDB" id="A0A0B0EF40"/>
<dbReference type="SUPFAM" id="SSF46626">
    <property type="entry name" value="Cytochrome c"/>
    <property type="match status" value="1"/>
</dbReference>
<organism evidence="1 2">
    <name type="scientific">Candidatus Scalindua brodae</name>
    <dbReference type="NCBI Taxonomy" id="237368"/>
    <lineage>
        <taxon>Bacteria</taxon>
        <taxon>Pseudomonadati</taxon>
        <taxon>Planctomycetota</taxon>
        <taxon>Candidatus Brocadiia</taxon>
        <taxon>Candidatus Brocadiales</taxon>
        <taxon>Candidatus Scalinduaceae</taxon>
        <taxon>Candidatus Scalindua</taxon>
    </lineage>
</organism>
<reference evidence="1 2" key="1">
    <citation type="submission" date="2014-10" db="EMBL/GenBank/DDBJ databases">
        <title>Draft genome of anammox bacterium scalindua brodae, obtained using differential coverage binning of sequence data from two enrichment reactors.</title>
        <authorList>
            <person name="Speth D.R."/>
            <person name="Russ L."/>
            <person name="Kartal B."/>
            <person name="Op den Camp H.J."/>
            <person name="Dutilh B.E."/>
            <person name="Jetten M.S."/>
        </authorList>
    </citation>
    <scope>NUCLEOTIDE SEQUENCE [LARGE SCALE GENOMIC DNA]</scope>
    <source>
        <strain evidence="1">RU1</strain>
    </source>
</reference>
<dbReference type="GO" id="GO:0016787">
    <property type="term" value="F:hydrolase activity"/>
    <property type="evidence" value="ECO:0007669"/>
    <property type="project" value="UniProtKB-KW"/>
</dbReference>
<dbReference type="Gene3D" id="1.10.760.10">
    <property type="entry name" value="Cytochrome c-like domain"/>
    <property type="match status" value="1"/>
</dbReference>
<keyword evidence="1" id="KW-0378">Hydrolase</keyword>
<gene>
    <name evidence="1" type="ORF">SCABRO_03541</name>
</gene>
<dbReference type="GO" id="GO:0009055">
    <property type="term" value="F:electron transfer activity"/>
    <property type="evidence" value="ECO:0007669"/>
    <property type="project" value="InterPro"/>
</dbReference>
<comment type="caution">
    <text evidence="1">The sequence shown here is derived from an EMBL/GenBank/DDBJ whole genome shotgun (WGS) entry which is preliminary data.</text>
</comment>
<name>A0A0B0EF40_9BACT</name>
<dbReference type="Proteomes" id="UP000030652">
    <property type="component" value="Unassembled WGS sequence"/>
</dbReference>
<sequence>GAVYNMRALEAGVDPYGEEYDVPIIGLDLVKEFDTPTLRDIYASGTYFHDGSAETLMNTIDNTCTTKDMHGVTSHLNNQDLQDLVEFMKAL</sequence>
<dbReference type="EMBL" id="JRYO01000244">
    <property type="protein sequence ID" value="KHE90696.1"/>
    <property type="molecule type" value="Genomic_DNA"/>
</dbReference>
<accession>A0A0B0EF40</accession>
<evidence type="ECO:0000313" key="2">
    <source>
        <dbReference type="Proteomes" id="UP000030652"/>
    </source>
</evidence>